<evidence type="ECO:0000313" key="2">
    <source>
        <dbReference type="EMBL" id="OQD45687.1"/>
    </source>
</evidence>
<dbReference type="Proteomes" id="UP000242219">
    <property type="component" value="Unassembled WGS sequence"/>
</dbReference>
<keyword evidence="1" id="KW-0472">Membrane</keyword>
<protein>
    <submittedName>
        <fullName evidence="2">Uncharacterized protein</fullName>
    </submittedName>
</protein>
<dbReference type="AlphaFoldDB" id="A0A1V6M003"/>
<dbReference type="EMBL" id="MJUW02000078">
    <property type="protein sequence ID" value="OQD45687.1"/>
    <property type="molecule type" value="Genomic_DNA"/>
</dbReference>
<dbReference type="PROSITE" id="PS51257">
    <property type="entry name" value="PROKAR_LIPOPROTEIN"/>
    <property type="match status" value="1"/>
</dbReference>
<feature type="transmembrane region" description="Helical" evidence="1">
    <location>
        <begin position="7"/>
        <end position="30"/>
    </location>
</feature>
<keyword evidence="3" id="KW-1185">Reference proteome</keyword>
<sequence>MTKRQRSYLFVSVFLCLGGCIITGCFAYFAKKHSKIFLNKGVSFFQTHTEDLLIRIAVKSGIRGRISCFPLFTEDYEDA</sequence>
<organism evidence="2 3">
    <name type="scientific">Candidatus Brocadia sapporoensis</name>
    <dbReference type="NCBI Taxonomy" id="392547"/>
    <lineage>
        <taxon>Bacteria</taxon>
        <taxon>Pseudomonadati</taxon>
        <taxon>Planctomycetota</taxon>
        <taxon>Candidatus Brocadiia</taxon>
        <taxon>Candidatus Brocadiales</taxon>
        <taxon>Candidatus Brocadiaceae</taxon>
        <taxon>Candidatus Brocadia</taxon>
    </lineage>
</organism>
<keyword evidence="1" id="KW-0812">Transmembrane</keyword>
<evidence type="ECO:0000256" key="1">
    <source>
        <dbReference type="SAM" id="Phobius"/>
    </source>
</evidence>
<reference evidence="2 3" key="1">
    <citation type="journal article" date="2016" name="Genome Announc.">
        <title>Draft Genome Sequence of the Anaerobic Ammonium-Oxidizing Bacterium 'Candidatus Brocadia sp. 40'.</title>
        <authorList>
            <person name="Ali M."/>
            <person name="Haroon M.F."/>
            <person name="Narita Y."/>
            <person name="Zhang L."/>
            <person name="Rangel Shaw D."/>
            <person name="Okabe S."/>
            <person name="Saikaly P.E."/>
        </authorList>
    </citation>
    <scope>NUCLEOTIDE SEQUENCE [LARGE SCALE GENOMIC DNA]</scope>
    <source>
        <strain evidence="2 3">40</strain>
    </source>
</reference>
<keyword evidence="1" id="KW-1133">Transmembrane helix</keyword>
<accession>A0A1V6M003</accession>
<name>A0A1V6M003_9BACT</name>
<evidence type="ECO:0000313" key="3">
    <source>
        <dbReference type="Proteomes" id="UP000242219"/>
    </source>
</evidence>
<gene>
    <name evidence="2" type="ORF">BIY37_07135</name>
</gene>
<proteinExistence type="predicted"/>
<comment type="caution">
    <text evidence="2">The sequence shown here is derived from an EMBL/GenBank/DDBJ whole genome shotgun (WGS) entry which is preliminary data.</text>
</comment>